<feature type="transmembrane region" description="Helical" evidence="1">
    <location>
        <begin position="33"/>
        <end position="54"/>
    </location>
</feature>
<keyword evidence="3" id="KW-1185">Reference proteome</keyword>
<organism evidence="2 3">
    <name type="scientific">Bariatricus massiliensis</name>
    <dbReference type="NCBI Taxonomy" id="1745713"/>
    <lineage>
        <taxon>Bacteria</taxon>
        <taxon>Bacillati</taxon>
        <taxon>Bacillota</taxon>
        <taxon>Clostridia</taxon>
        <taxon>Lachnospirales</taxon>
        <taxon>Lachnospiraceae</taxon>
        <taxon>Bariatricus</taxon>
    </lineage>
</organism>
<dbReference type="PANTHER" id="PTHR30282:SF0">
    <property type="entry name" value="P-AMINOBENZOYL-GLUTAMATE TRANSPORT PROTEIN"/>
    <property type="match status" value="1"/>
</dbReference>
<feature type="transmembrane region" description="Helical" evidence="1">
    <location>
        <begin position="455"/>
        <end position="474"/>
    </location>
</feature>
<feature type="transmembrane region" description="Helical" evidence="1">
    <location>
        <begin position="224"/>
        <end position="241"/>
    </location>
</feature>
<feature type="transmembrane region" description="Helical" evidence="1">
    <location>
        <begin position="316"/>
        <end position="338"/>
    </location>
</feature>
<protein>
    <submittedName>
        <fullName evidence="2">AbgT family transporter</fullName>
    </submittedName>
</protein>
<feature type="transmembrane region" description="Helical" evidence="1">
    <location>
        <begin position="276"/>
        <end position="296"/>
    </location>
</feature>
<proteinExistence type="predicted"/>
<keyword evidence="1" id="KW-0812">Transmembrane</keyword>
<dbReference type="RefSeq" id="WP_066736377.1">
    <property type="nucleotide sequence ID" value="NZ_JAJCIQ010000002.1"/>
</dbReference>
<feature type="transmembrane region" description="Helical" evidence="1">
    <location>
        <begin position="398"/>
        <end position="418"/>
    </location>
</feature>
<feature type="transmembrane region" description="Helical" evidence="1">
    <location>
        <begin position="95"/>
        <end position="115"/>
    </location>
</feature>
<evidence type="ECO:0000256" key="1">
    <source>
        <dbReference type="SAM" id="Phobius"/>
    </source>
</evidence>
<evidence type="ECO:0000313" key="2">
    <source>
        <dbReference type="EMBL" id="MCB7386765.1"/>
    </source>
</evidence>
<comment type="caution">
    <text evidence="2">The sequence shown here is derived from an EMBL/GenBank/DDBJ whole genome shotgun (WGS) entry which is preliminary data.</text>
</comment>
<feature type="transmembrane region" description="Helical" evidence="1">
    <location>
        <begin position="425"/>
        <end position="443"/>
    </location>
</feature>
<feature type="transmembrane region" description="Helical" evidence="1">
    <location>
        <begin position="359"/>
        <end position="378"/>
    </location>
</feature>
<reference evidence="2 3" key="1">
    <citation type="submission" date="2021-10" db="EMBL/GenBank/DDBJ databases">
        <title>Collection of gut derived symbiotic bacterial strains cultured from healthy donors.</title>
        <authorList>
            <person name="Lin H."/>
            <person name="Littmann E."/>
            <person name="Kohout C."/>
            <person name="Pamer E.G."/>
        </authorList>
    </citation>
    <scope>NUCLEOTIDE SEQUENCE [LARGE SCALE GENOMIC DNA]</scope>
    <source>
        <strain evidence="2 3">DFI.1.165</strain>
    </source>
</reference>
<dbReference type="Proteomes" id="UP001299546">
    <property type="component" value="Unassembled WGS sequence"/>
</dbReference>
<dbReference type="Pfam" id="PF03806">
    <property type="entry name" value="ABG_transport"/>
    <property type="match status" value="1"/>
</dbReference>
<evidence type="ECO:0000313" key="3">
    <source>
        <dbReference type="Proteomes" id="UP001299546"/>
    </source>
</evidence>
<feature type="transmembrane region" description="Helical" evidence="1">
    <location>
        <begin position="486"/>
        <end position="511"/>
    </location>
</feature>
<sequence>MQKATKETTKKSLMFRVLDAIEAAGNKLPAPTIIFLGLAVIVVVLSCLGSLMGWNATGEVLNAATGETEMTTFTVFNLLSADGIRYMLNNAIPNFINFPIIGPTIVVIFGIGLSQESGYIETLIRTSVGKAPAKLVTPFIIFIGLMTSIADNLGFLVLVPLAAMIYKAQKRHPVAGIAMSFAGVSAGIVSHVIIANTDVVLTGLTQASVSTVDAGYAVSQVSNMYFMVASCIVTIIVVTLVDKKMVSPRLGVYNPADGDGSDPLEEKEITPQMKHAFKVANIVLLLMIAALVIICIPKNSVMRNPETGDLIAGSTLMQAVVPLIAIMLAVPSIVYGRLSGVFKNSNDVVNALTKGMSSISNFMVTMFFAAQFIDYFGSSNMGRIIALRGASFLKTLNMPPIMLIVLFILICCLCNVLMCSASAKWAIFAPVFVPMLMQLNITPELTQLAYRIGDGSTNIISPAFPFLAFMLATLKKYDKKSGFGTLMSCMMPYALATLVAWILMLAIWMLIDLPLGPGAFCLL</sequence>
<keyword evidence="1" id="KW-0472">Membrane</keyword>
<dbReference type="EMBL" id="JAJCIS010000002">
    <property type="protein sequence ID" value="MCB7386765.1"/>
    <property type="molecule type" value="Genomic_DNA"/>
</dbReference>
<keyword evidence="1" id="KW-1133">Transmembrane helix</keyword>
<accession>A0ABS8DEC3</accession>
<dbReference type="PANTHER" id="PTHR30282">
    <property type="entry name" value="P-AMINOBENZOYL GLUTAMATE TRANSPORTER"/>
    <property type="match status" value="1"/>
</dbReference>
<name>A0ABS8DEC3_9FIRM</name>
<feature type="transmembrane region" description="Helical" evidence="1">
    <location>
        <begin position="174"/>
        <end position="194"/>
    </location>
</feature>
<dbReference type="InterPro" id="IPR004697">
    <property type="entry name" value="AbgT"/>
</dbReference>
<feature type="transmembrane region" description="Helical" evidence="1">
    <location>
        <begin position="135"/>
        <end position="162"/>
    </location>
</feature>
<gene>
    <name evidence="2" type="ORF">LIZ65_05645</name>
</gene>